<protein>
    <recommendedName>
        <fullName evidence="3">N-acetyltransferase domain-containing protein</fullName>
    </recommendedName>
</protein>
<dbReference type="RefSeq" id="WP_072889427.1">
    <property type="nucleotide sequence ID" value="NZ_FQVW01000011.1"/>
</dbReference>
<dbReference type="AlphaFoldDB" id="A0A1M5G5V6"/>
<evidence type="ECO:0000313" key="2">
    <source>
        <dbReference type="Proteomes" id="UP000183988"/>
    </source>
</evidence>
<evidence type="ECO:0000313" key="1">
    <source>
        <dbReference type="EMBL" id="SHF99044.1"/>
    </source>
</evidence>
<organism evidence="1 2">
    <name type="scientific">Ornithinibacillus halophilus</name>
    <dbReference type="NCBI Taxonomy" id="930117"/>
    <lineage>
        <taxon>Bacteria</taxon>
        <taxon>Bacillati</taxon>
        <taxon>Bacillota</taxon>
        <taxon>Bacilli</taxon>
        <taxon>Bacillales</taxon>
        <taxon>Bacillaceae</taxon>
        <taxon>Ornithinibacillus</taxon>
    </lineage>
</organism>
<sequence>MQIKINSYGSKDEEQLMQLLKLCSEDDVLLHIVNSARLKFAYSAIIDDKLVGILASWKSSFHPYCTYFRILGNPLYNSLNIEEQLLSKVKELKPEDFPLQTSAWETSNNLINIYTNNGFKEIRRTYLPTLEVSNLGEYNLNIRNNYQIKTLEEVLSDEMFMEELTLLVKRIYEQTHLVNPVADINLDKWQELILDDVVQNGSYIYVDENENNIMAYAFLHESDKSDSLDLGWVGAIDKEHKQLIPQLVLNQIEYANKHNFHFIMGEFDTTDEYAMEVLNHFPFAPSPTWITFQKSN</sequence>
<dbReference type="EMBL" id="FQVW01000011">
    <property type="protein sequence ID" value="SHF99044.1"/>
    <property type="molecule type" value="Genomic_DNA"/>
</dbReference>
<gene>
    <name evidence="1" type="ORF">SAMN05216225_101178</name>
</gene>
<accession>A0A1M5G5V6</accession>
<proteinExistence type="predicted"/>
<dbReference type="Proteomes" id="UP000183988">
    <property type="component" value="Unassembled WGS sequence"/>
</dbReference>
<name>A0A1M5G5V6_9BACI</name>
<dbReference type="InterPro" id="IPR016181">
    <property type="entry name" value="Acyl_CoA_acyltransferase"/>
</dbReference>
<evidence type="ECO:0008006" key="3">
    <source>
        <dbReference type="Google" id="ProtNLM"/>
    </source>
</evidence>
<keyword evidence="2" id="KW-1185">Reference proteome</keyword>
<reference evidence="1 2" key="1">
    <citation type="submission" date="2016-11" db="EMBL/GenBank/DDBJ databases">
        <authorList>
            <person name="Jaros S."/>
            <person name="Januszkiewicz K."/>
            <person name="Wedrychowicz H."/>
        </authorList>
    </citation>
    <scope>NUCLEOTIDE SEQUENCE [LARGE SCALE GENOMIC DNA]</scope>
    <source>
        <strain evidence="1 2">IBRC-M 10683</strain>
    </source>
</reference>
<dbReference type="OrthoDB" id="2720396at2"/>
<dbReference type="SUPFAM" id="SSF55729">
    <property type="entry name" value="Acyl-CoA N-acyltransferases (Nat)"/>
    <property type="match status" value="1"/>
</dbReference>
<dbReference type="STRING" id="930117.SAMN05216225_101178"/>